<dbReference type="AlphaFoldDB" id="A0A413H342"/>
<evidence type="ECO:0000259" key="1">
    <source>
        <dbReference type="Pfam" id="PF13734"/>
    </source>
</evidence>
<reference evidence="2 3" key="1">
    <citation type="submission" date="2018-08" db="EMBL/GenBank/DDBJ databases">
        <title>A genome reference for cultivated species of the human gut microbiota.</title>
        <authorList>
            <person name="Zou Y."/>
            <person name="Xue W."/>
            <person name="Luo G."/>
        </authorList>
    </citation>
    <scope>NUCLEOTIDE SEQUENCE [LARGE SCALE GENOMIC DNA]</scope>
    <source>
        <strain evidence="2 3">OF03-9BH</strain>
    </source>
</reference>
<feature type="domain" description="Spi protease inhibitor" evidence="1">
    <location>
        <begin position="3"/>
        <end position="33"/>
    </location>
</feature>
<dbReference type="EMBL" id="QSCF01000021">
    <property type="protein sequence ID" value="RGX77906.1"/>
    <property type="molecule type" value="Genomic_DNA"/>
</dbReference>
<dbReference type="InterPro" id="IPR038765">
    <property type="entry name" value="Papain-like_cys_pep_sf"/>
</dbReference>
<gene>
    <name evidence="2" type="ORF">DXA68_13475</name>
</gene>
<name>A0A413H342_9BACE</name>
<protein>
    <recommendedName>
        <fullName evidence="1">Spi protease inhibitor domain-containing protein</fullName>
    </recommendedName>
</protein>
<sequence length="42" mass="4953">YDKENNLPLMYIINYNKGGFIIISATKNYYPILVQQKITIPF</sequence>
<feature type="non-terminal residue" evidence="2">
    <location>
        <position position="1"/>
    </location>
</feature>
<dbReference type="SUPFAM" id="SSF54001">
    <property type="entry name" value="Cysteine proteinases"/>
    <property type="match status" value="1"/>
</dbReference>
<dbReference type="RefSeq" id="WP_181999557.1">
    <property type="nucleotide sequence ID" value="NZ_CABMFG010000021.1"/>
</dbReference>
<dbReference type="Gene3D" id="3.90.70.50">
    <property type="entry name" value="Peptidase C10, streptopain"/>
    <property type="match status" value="1"/>
</dbReference>
<dbReference type="InterPro" id="IPR025896">
    <property type="entry name" value="Spi_Prtas-inh"/>
</dbReference>
<evidence type="ECO:0000313" key="2">
    <source>
        <dbReference type="EMBL" id="RGX77906.1"/>
    </source>
</evidence>
<proteinExistence type="predicted"/>
<dbReference type="InterPro" id="IPR044934">
    <property type="entry name" value="Streptopain_sf"/>
</dbReference>
<dbReference type="Proteomes" id="UP000286075">
    <property type="component" value="Unassembled WGS sequence"/>
</dbReference>
<comment type="caution">
    <text evidence="2">The sequence shown here is derived from an EMBL/GenBank/DDBJ whole genome shotgun (WGS) entry which is preliminary data.</text>
</comment>
<organism evidence="2 3">
    <name type="scientific">Bacteroides stercorirosoris</name>
    <dbReference type="NCBI Taxonomy" id="871324"/>
    <lineage>
        <taxon>Bacteria</taxon>
        <taxon>Pseudomonadati</taxon>
        <taxon>Bacteroidota</taxon>
        <taxon>Bacteroidia</taxon>
        <taxon>Bacteroidales</taxon>
        <taxon>Bacteroidaceae</taxon>
        <taxon>Bacteroides</taxon>
    </lineage>
</organism>
<dbReference type="Pfam" id="PF13734">
    <property type="entry name" value="Inhibitor_I69"/>
    <property type="match status" value="1"/>
</dbReference>
<accession>A0A413H342</accession>
<evidence type="ECO:0000313" key="3">
    <source>
        <dbReference type="Proteomes" id="UP000286075"/>
    </source>
</evidence>